<dbReference type="EMBL" id="CP060412">
    <property type="protein sequence ID" value="QNJ99938.1"/>
    <property type="molecule type" value="Genomic_DNA"/>
</dbReference>
<evidence type="ECO:0000313" key="2">
    <source>
        <dbReference type="Proteomes" id="UP000515873"/>
    </source>
</evidence>
<dbReference type="Proteomes" id="UP000515873">
    <property type="component" value="Chromosome"/>
</dbReference>
<dbReference type="RefSeq" id="WP_187055427.1">
    <property type="nucleotide sequence ID" value="NZ_CP060412.1"/>
</dbReference>
<name>A0A7G8PZI1_9GAMM</name>
<gene>
    <name evidence="1" type="ORF">H8F01_12405</name>
</gene>
<proteinExistence type="predicted"/>
<dbReference type="KEGG" id="dtl:H8F01_12405"/>
<protein>
    <recommendedName>
        <fullName evidence="3">DUF2188 domain-containing protein</fullName>
    </recommendedName>
</protein>
<keyword evidence="2" id="KW-1185">Reference proteome</keyword>
<sequence length="75" mass="8256">MVTHAVEYVVVHQHGGDWAVLRDGSPIGRRRALGDALDFATQLAECEATQGWHATRVTMDRRDVAELPGCWQVAA</sequence>
<evidence type="ECO:0000313" key="1">
    <source>
        <dbReference type="EMBL" id="QNJ99938.1"/>
    </source>
</evidence>
<dbReference type="AlphaFoldDB" id="A0A7G8PZI1"/>
<evidence type="ECO:0008006" key="3">
    <source>
        <dbReference type="Google" id="ProtNLM"/>
    </source>
</evidence>
<accession>A0A7G8PZI1</accession>
<organism evidence="1 2">
    <name type="scientific">Dyella telluris</name>
    <dbReference type="NCBI Taxonomy" id="2763498"/>
    <lineage>
        <taxon>Bacteria</taxon>
        <taxon>Pseudomonadati</taxon>
        <taxon>Pseudomonadota</taxon>
        <taxon>Gammaproteobacteria</taxon>
        <taxon>Lysobacterales</taxon>
        <taxon>Rhodanobacteraceae</taxon>
        <taxon>Dyella</taxon>
    </lineage>
</organism>
<reference evidence="1 2" key="1">
    <citation type="submission" date="2020-08" db="EMBL/GenBank/DDBJ databases">
        <title>Dyella sp. G9 isolated from forest soil.</title>
        <authorList>
            <person name="Fu J."/>
            <person name="Qiu L."/>
        </authorList>
    </citation>
    <scope>NUCLEOTIDE SEQUENCE [LARGE SCALE GENOMIC DNA]</scope>
    <source>
        <strain evidence="1 2">G9</strain>
    </source>
</reference>